<accession>A0A7L9UNE8</accession>
<dbReference type="Proteomes" id="UP000593918">
    <property type="component" value="Chromosome"/>
</dbReference>
<sequence>MSSVFNHRSDEAQRIIDEAKQIRHPMNKAGAIYLGKNRKYPVLIAYSNPERKDEWAIRVTAVVFSQATVQRNRDEQRAHGSHRPIAFSMQGKPSYREFRFMLDGKMESYKVARLINGNYANDPDAWKSVEICLGQTSYIKLGDLYEALQYNQNGLHIPLKRIVRSKNI</sequence>
<protein>
    <submittedName>
        <fullName evidence="1">Uncharacterized protein</fullName>
    </submittedName>
</protein>
<name>A0A7L9UNE8_BIFLL</name>
<dbReference type="EMBL" id="CP062943">
    <property type="protein sequence ID" value="QOL55806.1"/>
    <property type="molecule type" value="Genomic_DNA"/>
</dbReference>
<reference evidence="1 2" key="1">
    <citation type="submission" date="2020-10" db="EMBL/GenBank/DDBJ databases">
        <title>Genome sequencing of Bifidobacterium longum subsp. longum KCTC 5915.</title>
        <authorList>
            <person name="Kim J."/>
        </authorList>
    </citation>
    <scope>NUCLEOTIDE SEQUENCE [LARGE SCALE GENOMIC DNA]</scope>
    <source>
        <strain evidence="1 2">KCTC 5915</strain>
    </source>
</reference>
<organism evidence="1 2">
    <name type="scientific">Bifidobacterium longum subsp. longum</name>
    <dbReference type="NCBI Taxonomy" id="1679"/>
    <lineage>
        <taxon>Bacteria</taxon>
        <taxon>Bacillati</taxon>
        <taxon>Actinomycetota</taxon>
        <taxon>Actinomycetes</taxon>
        <taxon>Bifidobacteriales</taxon>
        <taxon>Bifidobacteriaceae</taxon>
        <taxon>Bifidobacterium</taxon>
    </lineage>
</organism>
<dbReference type="AlphaFoldDB" id="A0A7L9UNE8"/>
<evidence type="ECO:0000313" key="2">
    <source>
        <dbReference type="Proteomes" id="UP000593918"/>
    </source>
</evidence>
<dbReference type="RefSeq" id="WP_131225849.1">
    <property type="nucleotide sequence ID" value="NZ_CP062943.1"/>
</dbReference>
<gene>
    <name evidence="1" type="ORF">BL5915_03140</name>
</gene>
<proteinExistence type="predicted"/>
<evidence type="ECO:0000313" key="1">
    <source>
        <dbReference type="EMBL" id="QOL55806.1"/>
    </source>
</evidence>